<feature type="domain" description="LTD" evidence="2">
    <location>
        <begin position="238"/>
        <end position="355"/>
    </location>
</feature>
<reference evidence="3 4" key="1">
    <citation type="submission" date="2019-03" db="EMBL/GenBank/DDBJ databases">
        <title>Single cell metagenomics reveals metabolic interactions within the superorganism composed of flagellate Streblomastix strix and complex community of Bacteroidetes bacteria on its surface.</title>
        <authorList>
            <person name="Treitli S.C."/>
            <person name="Kolisko M."/>
            <person name="Husnik F."/>
            <person name="Keeling P."/>
            <person name="Hampl V."/>
        </authorList>
    </citation>
    <scope>NUCLEOTIDE SEQUENCE [LARGE SCALE GENOMIC DNA]</scope>
    <source>
        <strain evidence="3">St1</strain>
    </source>
</reference>
<comment type="caution">
    <text evidence="3">The sequence shown here is derived from an EMBL/GenBank/DDBJ whole genome shotgun (WGS) entry which is preliminary data.</text>
</comment>
<evidence type="ECO:0000313" key="3">
    <source>
        <dbReference type="EMBL" id="KAA6302020.1"/>
    </source>
</evidence>
<sequence>MKKMIFILLVWQSMTAFAQFSDNFNDGLFTSGAGTNREVNWNGDIAEFIVNDARQLQLNSLEFKSPAYLSTASTRLLNTSWEFFVKMNFNPTEGNYANIYLTSDTENLNAADGLNGLFIQIGYTEKNICLRRSQKGKNNQTLVKGTVNRLNLNPVSVHVKATLNDSGTFSLYSRLEGESAFTLEGTTTLAVADLPASQWFGIVCTFTTTRKQHFFFDDFVVQELGEDHPDPDPNLCQENDLIINEILFNPPTGGEEYVELYNRSEKTIDLRSISLATRKTDGSLQYIHPITTEETLLLPENYVLITKNRTAVCQLFQCRDEALCVEPASIAALNNTGGCLVVLNNTNSEIIDQFYFSESLHSQGVSPKKGVALERISFENPTNEASNWASASSLSGNGTPGYRNSQSATTGITKVNKNVIQVEYPKQKGESYLIKYQLDKAGYNCRLFIYDSLGRKAQTLSHNDLLGHEGFIPWNGTGAGNRRLPAGVYIIYLEIFDMEGQVQQFKLPVVVQ</sequence>
<name>A0A5M8P123_9BACT</name>
<dbReference type="Gene3D" id="2.60.40.4070">
    <property type="match status" value="1"/>
</dbReference>
<evidence type="ECO:0000259" key="2">
    <source>
        <dbReference type="Pfam" id="PF00932"/>
    </source>
</evidence>
<dbReference type="InterPro" id="IPR001322">
    <property type="entry name" value="Lamin_tail_dom"/>
</dbReference>
<evidence type="ECO:0000313" key="4">
    <source>
        <dbReference type="Proteomes" id="UP000324575"/>
    </source>
</evidence>
<proteinExistence type="predicted"/>
<organism evidence="3 4">
    <name type="scientific">Candidatus Ordinivivax streblomastigis</name>
    <dbReference type="NCBI Taxonomy" id="2540710"/>
    <lineage>
        <taxon>Bacteria</taxon>
        <taxon>Pseudomonadati</taxon>
        <taxon>Bacteroidota</taxon>
        <taxon>Bacteroidia</taxon>
        <taxon>Bacteroidales</taxon>
        <taxon>Candidatus Ordinivivax</taxon>
    </lineage>
</organism>
<dbReference type="AlphaFoldDB" id="A0A5M8P123"/>
<protein>
    <recommendedName>
        <fullName evidence="2">LTD domain-containing protein</fullName>
    </recommendedName>
</protein>
<dbReference type="EMBL" id="SNRX01000011">
    <property type="protein sequence ID" value="KAA6302020.1"/>
    <property type="molecule type" value="Genomic_DNA"/>
</dbReference>
<dbReference type="Pfam" id="PF00932">
    <property type="entry name" value="LTD"/>
    <property type="match status" value="1"/>
</dbReference>
<dbReference type="Proteomes" id="UP000324575">
    <property type="component" value="Unassembled WGS sequence"/>
</dbReference>
<feature type="signal peptide" evidence="1">
    <location>
        <begin position="1"/>
        <end position="18"/>
    </location>
</feature>
<keyword evidence="1" id="KW-0732">Signal</keyword>
<accession>A0A5M8P123</accession>
<gene>
    <name evidence="3" type="ORF">EZS26_001836</name>
</gene>
<evidence type="ECO:0000256" key="1">
    <source>
        <dbReference type="SAM" id="SignalP"/>
    </source>
</evidence>
<feature type="chain" id="PRO_5024397945" description="LTD domain-containing protein" evidence="1">
    <location>
        <begin position="19"/>
        <end position="512"/>
    </location>
</feature>